<dbReference type="EMBL" id="RWGY01000081">
    <property type="protein sequence ID" value="TVU04266.1"/>
    <property type="molecule type" value="Genomic_DNA"/>
</dbReference>
<feature type="compositionally biased region" description="Low complexity" evidence="1">
    <location>
        <begin position="148"/>
        <end position="160"/>
    </location>
</feature>
<evidence type="ECO:0000256" key="1">
    <source>
        <dbReference type="SAM" id="MobiDB-lite"/>
    </source>
</evidence>
<dbReference type="Proteomes" id="UP000324897">
    <property type="component" value="Unassembled WGS sequence"/>
</dbReference>
<protein>
    <submittedName>
        <fullName evidence="2">Uncharacterized protein</fullName>
    </submittedName>
</protein>
<gene>
    <name evidence="2" type="ORF">EJB05_50165</name>
</gene>
<feature type="region of interest" description="Disordered" evidence="1">
    <location>
        <begin position="116"/>
        <end position="214"/>
    </location>
</feature>
<keyword evidence="3" id="KW-1185">Reference proteome</keyword>
<reference evidence="2 3" key="1">
    <citation type="journal article" date="2019" name="Sci. Rep.">
        <title>A high-quality genome of Eragrostis curvula grass provides insights into Poaceae evolution and supports new strategies to enhance forage quality.</title>
        <authorList>
            <person name="Carballo J."/>
            <person name="Santos B.A.C.M."/>
            <person name="Zappacosta D."/>
            <person name="Garbus I."/>
            <person name="Selva J.P."/>
            <person name="Gallo C.A."/>
            <person name="Diaz A."/>
            <person name="Albertini E."/>
            <person name="Caccamo M."/>
            <person name="Echenique V."/>
        </authorList>
    </citation>
    <scope>NUCLEOTIDE SEQUENCE [LARGE SCALE GENOMIC DNA]</scope>
    <source>
        <strain evidence="3">cv. Victoria</strain>
        <tissue evidence="2">Leaf</tissue>
    </source>
</reference>
<evidence type="ECO:0000313" key="3">
    <source>
        <dbReference type="Proteomes" id="UP000324897"/>
    </source>
</evidence>
<dbReference type="AlphaFoldDB" id="A0A5J9SYX2"/>
<accession>A0A5J9SYX2</accession>
<name>A0A5J9SYX2_9POAL</name>
<evidence type="ECO:0000313" key="2">
    <source>
        <dbReference type="EMBL" id="TVU04266.1"/>
    </source>
</evidence>
<proteinExistence type="predicted"/>
<organism evidence="2 3">
    <name type="scientific">Eragrostis curvula</name>
    <name type="common">weeping love grass</name>
    <dbReference type="NCBI Taxonomy" id="38414"/>
    <lineage>
        <taxon>Eukaryota</taxon>
        <taxon>Viridiplantae</taxon>
        <taxon>Streptophyta</taxon>
        <taxon>Embryophyta</taxon>
        <taxon>Tracheophyta</taxon>
        <taxon>Spermatophyta</taxon>
        <taxon>Magnoliopsida</taxon>
        <taxon>Liliopsida</taxon>
        <taxon>Poales</taxon>
        <taxon>Poaceae</taxon>
        <taxon>PACMAD clade</taxon>
        <taxon>Chloridoideae</taxon>
        <taxon>Eragrostideae</taxon>
        <taxon>Eragrostidinae</taxon>
        <taxon>Eragrostis</taxon>
    </lineage>
</organism>
<sequence length="270" mass="29304">MVFLFPNSKFESRSRNLKRATAPSPAVDAFRPTARSGCLTGGGSIPAAGGGLCSWRSTRRHGRLPVRARFASKASWALWDDDEVLFRGAVRHQLGGGRPDLPLPLQTWTARGLEVPSWRRPRGPQPAADLLVPRQHRWARGSRSPGYAAAAESSSSPNASKGGGVSNFDPAPSPSSASKDPLQLSPVDRVEHQFRTDYGPWDSRSARSTTGPSRARMWSSAAARATTQVLDVADEQHSRGHGLIIGTSLVHQIFLDRLSPGSRRLKLDKF</sequence>
<comment type="caution">
    <text evidence="2">The sequence shown here is derived from an EMBL/GenBank/DDBJ whole genome shotgun (WGS) entry which is preliminary data.</text>
</comment>
<dbReference type="Gramene" id="TVU04266">
    <property type="protein sequence ID" value="TVU04266"/>
    <property type="gene ID" value="EJB05_50165"/>
</dbReference>
<feature type="non-terminal residue" evidence="2">
    <location>
        <position position="1"/>
    </location>
</feature>